<feature type="compositionally biased region" description="Low complexity" evidence="5">
    <location>
        <begin position="1456"/>
        <end position="1468"/>
    </location>
</feature>
<dbReference type="GO" id="GO:0005634">
    <property type="term" value="C:nucleus"/>
    <property type="evidence" value="ECO:0007669"/>
    <property type="project" value="TreeGrafter"/>
</dbReference>
<reference evidence="6 7" key="1">
    <citation type="submission" date="2016-10" db="EMBL/GenBank/DDBJ databases">
        <authorList>
            <person name="Cai Z."/>
        </authorList>
    </citation>
    <scope>NUCLEOTIDE SEQUENCE [LARGE SCALE GENOMIC DNA]</scope>
</reference>
<keyword evidence="4" id="KW-0175">Coiled coil</keyword>
<feature type="compositionally biased region" description="Polar residues" evidence="5">
    <location>
        <begin position="325"/>
        <end position="338"/>
    </location>
</feature>
<feature type="compositionally biased region" description="Low complexity" evidence="5">
    <location>
        <begin position="857"/>
        <end position="866"/>
    </location>
</feature>
<feature type="region of interest" description="Disordered" evidence="5">
    <location>
        <begin position="269"/>
        <end position="461"/>
    </location>
</feature>
<dbReference type="EMBL" id="FNXT01000203">
    <property type="protein sequence ID" value="SZX62119.1"/>
    <property type="molecule type" value="Genomic_DNA"/>
</dbReference>
<keyword evidence="1" id="KW-0677">Repeat</keyword>
<organism evidence="6 7">
    <name type="scientific">Tetradesmus obliquus</name>
    <name type="common">Green alga</name>
    <name type="synonym">Acutodesmus obliquus</name>
    <dbReference type="NCBI Taxonomy" id="3088"/>
    <lineage>
        <taxon>Eukaryota</taxon>
        <taxon>Viridiplantae</taxon>
        <taxon>Chlorophyta</taxon>
        <taxon>core chlorophytes</taxon>
        <taxon>Chlorophyceae</taxon>
        <taxon>CS clade</taxon>
        <taxon>Sphaeropleales</taxon>
        <taxon>Scenedesmaceae</taxon>
        <taxon>Tetradesmus</taxon>
    </lineage>
</organism>
<feature type="repeat" description="ANK" evidence="3">
    <location>
        <begin position="71"/>
        <end position="92"/>
    </location>
</feature>
<keyword evidence="2 3" id="KW-0040">ANK repeat</keyword>
<dbReference type="PROSITE" id="PS50088">
    <property type="entry name" value="ANK_REPEAT"/>
    <property type="match status" value="3"/>
</dbReference>
<feature type="region of interest" description="Disordered" evidence="5">
    <location>
        <begin position="857"/>
        <end position="877"/>
    </location>
</feature>
<evidence type="ECO:0000256" key="4">
    <source>
        <dbReference type="SAM" id="Coils"/>
    </source>
</evidence>
<feature type="coiled-coil region" evidence="4">
    <location>
        <begin position="1184"/>
        <end position="1211"/>
    </location>
</feature>
<feature type="compositionally biased region" description="Low complexity" evidence="5">
    <location>
        <begin position="440"/>
        <end position="461"/>
    </location>
</feature>
<feature type="compositionally biased region" description="Low complexity" evidence="5">
    <location>
        <begin position="184"/>
        <end position="202"/>
    </location>
</feature>
<feature type="region of interest" description="Disordered" evidence="5">
    <location>
        <begin position="163"/>
        <end position="244"/>
    </location>
</feature>
<dbReference type="Pfam" id="PF12796">
    <property type="entry name" value="Ank_2"/>
    <property type="match status" value="1"/>
</dbReference>
<dbReference type="PANTHER" id="PTHR24124:SF14">
    <property type="entry name" value="CHROMOSOME UNDETERMINED SCAFFOLD_25, WHOLE GENOME SHOTGUN SEQUENCE"/>
    <property type="match status" value="1"/>
</dbReference>
<evidence type="ECO:0000256" key="5">
    <source>
        <dbReference type="SAM" id="MobiDB-lite"/>
    </source>
</evidence>
<feature type="region of interest" description="Disordered" evidence="5">
    <location>
        <begin position="544"/>
        <end position="592"/>
    </location>
</feature>
<dbReference type="PANTHER" id="PTHR24124">
    <property type="entry name" value="ANKYRIN REPEAT FAMILY A"/>
    <property type="match status" value="1"/>
</dbReference>
<feature type="compositionally biased region" description="Polar residues" evidence="5">
    <location>
        <begin position="378"/>
        <end position="387"/>
    </location>
</feature>
<feature type="region of interest" description="Disordered" evidence="5">
    <location>
        <begin position="1421"/>
        <end position="1498"/>
    </location>
</feature>
<evidence type="ECO:0000256" key="2">
    <source>
        <dbReference type="ARBA" id="ARBA00023043"/>
    </source>
</evidence>
<dbReference type="GO" id="GO:0010468">
    <property type="term" value="P:regulation of gene expression"/>
    <property type="evidence" value="ECO:0007669"/>
    <property type="project" value="TreeGrafter"/>
</dbReference>
<feature type="coiled-coil region" evidence="4">
    <location>
        <begin position="762"/>
        <end position="789"/>
    </location>
</feature>
<feature type="repeat" description="ANK" evidence="3">
    <location>
        <begin position="38"/>
        <end position="70"/>
    </location>
</feature>
<feature type="compositionally biased region" description="Low complexity" evidence="5">
    <location>
        <begin position="612"/>
        <end position="626"/>
    </location>
</feature>
<evidence type="ECO:0000313" key="7">
    <source>
        <dbReference type="Proteomes" id="UP000256970"/>
    </source>
</evidence>
<name>A0A383VBI3_TETOB</name>
<dbReference type="InterPro" id="IPR002110">
    <property type="entry name" value="Ankyrin_rpt"/>
</dbReference>
<feature type="region of interest" description="Disordered" evidence="5">
    <location>
        <begin position="1225"/>
        <end position="1308"/>
    </location>
</feature>
<dbReference type="SUPFAM" id="SSF48403">
    <property type="entry name" value="Ankyrin repeat"/>
    <property type="match status" value="1"/>
</dbReference>
<dbReference type="InterPro" id="IPR036770">
    <property type="entry name" value="Ankyrin_rpt-contain_sf"/>
</dbReference>
<protein>
    <submittedName>
        <fullName evidence="6">Uncharacterized protein</fullName>
    </submittedName>
</protein>
<proteinExistence type="predicted"/>
<evidence type="ECO:0000313" key="6">
    <source>
        <dbReference type="EMBL" id="SZX62119.1"/>
    </source>
</evidence>
<dbReference type="Gene3D" id="1.25.40.20">
    <property type="entry name" value="Ankyrin repeat-containing domain"/>
    <property type="match status" value="1"/>
</dbReference>
<dbReference type="STRING" id="3088.A0A383VBI3"/>
<feature type="compositionally biased region" description="Low complexity" evidence="5">
    <location>
        <begin position="306"/>
        <end position="324"/>
    </location>
</feature>
<gene>
    <name evidence="6" type="ORF">BQ4739_LOCUS2651</name>
</gene>
<dbReference type="PROSITE" id="PS50297">
    <property type="entry name" value="ANK_REP_REGION"/>
    <property type="match status" value="3"/>
</dbReference>
<sequence length="1498" mass="154356">MAISVQQLFRAIQASDFEAAKRAFNLNPSLVHAKHPRDSHTALHAAAALGNLQLLRDLLHQGASCQALDCNNETPLHVASRQGHAAVVRELLTDAGRRSCVKSTNRDGATPLHLAVVAGHADVVQALVNAGARTDARDRAGRTPQDLVGPSQPALADILTQGRQLTPASAGRAMRRTGSPTLSPQPRRASSRASSGGMRSGPVSPSSCAIRDAAGRAADSKRRASSRAASTDGTSKRASASNVLLSPTSKATSAAAAAAAPDAAAPAAAAESNSGSGTSRPGYDLYCHPDHNEQYDQQGRLLPDSAAEPAAAEELPQPPQQQHEMASNQAWQHYSPQKSLDAAFMQAQHQQQQQEPANVPQQMQQQAQPAAYHQTYQVEPQSAQLRSNEPVRPENGGPQPGHVKLHSPAAHHALPGGPFNAGAATPASSGAQGAFGMHYQQRQPQQPQAQQQPPSQLGPLRSARAAGPLAASAAAMAAVNDLARSFDYHPPTAHGMAPGGGAAAAAHTSSSLSAGGLRQQLSHGGIMAATGSYIVSPEASSGLLQGSAAAGSAPHTHPQQPGTTATAAAVQAAAHATTQQQEHAAAAAPAQPEAVGPLSAGASLIYGQPSRRSLSMVPGSSSMGPSTTANPGAAMGHSNALPPCPPNLAALAAAVSATSRVGPLSQPLQAQLNDLAAKVGQLEAWFEAQVELIPEWQKVLGVVQGIKRQLEEQQARQEEAEDALHSQQLTGLSLAAQVTALERARAADGEVLACVPQHTSELKEVRQEQASLKASLAEFGEQVRQLQAQMVQTASAEAARNAADECQMRSLAAALSANSARLATLEESQLAPLSSSMAANSSRVAALEAGLEELRGQLAAQQQQQQESNCEAADGGNAAPEERLAALEASLAELQLSMAHMHGTAVSEAGSELRASTSARAVASAAAAASAAAGKQSSGGIALLEVQSELGELRARVADLSACLAGAGGGAVEEAFLPFMETTSNCLQQHEQQLDTIQALVPKLESVVAQRAQMCELMQQVAALQTAFNLLTGAKPTPSKEAARPNPSMLASGPMVSHKAAADYLAMATSMVKLQGQMGGLAAAVEALQEEWGATEERLTTQQDAVKSAWEAERSRLAAAQREAVRRMADQQRELRVREERLTQIREAALAEEAARRSQLDSEARVDSALAGMSGQQQQLQGRLAGLADTTEALQEQLAALQAEVESSLVNLGPHISAMMAAQEASEQHQHASTAAAAAAAARAPSPQEFSAMLSSLDATNPIHEPEPEETPQAPNPFAGDSSRGASPRPAGPTQRISSGSIGWQQQQGDVHTSTALAYAEVTGGVCHVNLLPVPAAAMRPADAPPAGTAAAPGMLPSSVSSAPPAAPVAAKKAGWFSRTLGSHGKAARHQHRYAAVPSQPQQADEDVALLDQATALALSDTEQDVGGDAASPERRAKSGSRIADQALLRAGAGAGSSQGKHAGSSSSKWKKPWQKLGFGGKSSGGAAAGADVRPLRG</sequence>
<accession>A0A383VBI3</accession>
<feature type="region of interest" description="Disordered" evidence="5">
    <location>
        <begin position="612"/>
        <end position="640"/>
    </location>
</feature>
<keyword evidence="7" id="KW-1185">Reference proteome</keyword>
<feature type="compositionally biased region" description="Low complexity" evidence="5">
    <location>
        <begin position="1225"/>
        <end position="1244"/>
    </location>
</feature>
<feature type="compositionally biased region" description="Low complexity" evidence="5">
    <location>
        <begin position="342"/>
        <end position="377"/>
    </location>
</feature>
<dbReference type="SMART" id="SM00248">
    <property type="entry name" value="ANK"/>
    <property type="match status" value="3"/>
</dbReference>
<dbReference type="Proteomes" id="UP000256970">
    <property type="component" value="Unassembled WGS sequence"/>
</dbReference>
<feature type="coiled-coil region" evidence="4">
    <location>
        <begin position="703"/>
        <end position="730"/>
    </location>
</feature>
<feature type="compositionally biased region" description="Gly residues" evidence="5">
    <location>
        <begin position="1478"/>
        <end position="1488"/>
    </location>
</feature>
<feature type="compositionally biased region" description="Low complexity" evidence="5">
    <location>
        <begin position="1295"/>
        <end position="1308"/>
    </location>
</feature>
<evidence type="ECO:0000256" key="1">
    <source>
        <dbReference type="ARBA" id="ARBA00022737"/>
    </source>
</evidence>
<feature type="repeat" description="ANK" evidence="3">
    <location>
        <begin position="107"/>
        <end position="139"/>
    </location>
</feature>
<evidence type="ECO:0000256" key="3">
    <source>
        <dbReference type="PROSITE-ProRule" id="PRU00023"/>
    </source>
</evidence>